<feature type="binding site" evidence="9">
    <location>
        <position position="365"/>
    </location>
    <ligand>
        <name>4-amino-2-methyl-5-(diphosphooxymethyl)pyrimidine</name>
        <dbReference type="ChEBI" id="CHEBI:57841"/>
    </ligand>
</feature>
<evidence type="ECO:0000256" key="2">
    <source>
        <dbReference type="ARBA" id="ARBA00022679"/>
    </source>
</evidence>
<keyword evidence="5 9" id="KW-0784">Thiamine biosynthesis</keyword>
<evidence type="ECO:0000256" key="11">
    <source>
        <dbReference type="RuleBase" id="RU004253"/>
    </source>
</evidence>
<comment type="caution">
    <text evidence="9">Lacks conserved residue(s) required for the propagation of feature annotation.</text>
</comment>
<evidence type="ECO:0000313" key="14">
    <source>
        <dbReference type="Proteomes" id="UP000600214"/>
    </source>
</evidence>
<keyword evidence="14" id="KW-1185">Reference proteome</keyword>
<evidence type="ECO:0000256" key="8">
    <source>
        <dbReference type="ARBA" id="ARBA00047883"/>
    </source>
</evidence>
<feature type="binding site" evidence="9">
    <location>
        <begin position="294"/>
        <end position="298"/>
    </location>
    <ligand>
        <name>4-amino-2-methyl-5-(diphosphooxymethyl)pyrimidine</name>
        <dbReference type="ChEBI" id="CHEBI:57841"/>
    </ligand>
</feature>
<comment type="similarity">
    <text evidence="9 10">Belongs to the thiamine-phosphate synthase family.</text>
</comment>
<evidence type="ECO:0000256" key="10">
    <source>
        <dbReference type="RuleBase" id="RU003826"/>
    </source>
</evidence>
<dbReference type="PANTHER" id="PTHR20857">
    <property type="entry name" value="THIAMINE-PHOSPHATE PYROPHOSPHORYLASE"/>
    <property type="match status" value="1"/>
</dbReference>
<evidence type="ECO:0000313" key="13">
    <source>
        <dbReference type="EMBL" id="GGH43519.1"/>
    </source>
</evidence>
<comment type="catalytic activity">
    <reaction evidence="8 9 10">
        <text>2-[(2R,5Z)-2-carboxy-4-methylthiazol-5(2H)-ylidene]ethyl phosphate + 4-amino-2-methyl-5-(diphosphooxymethyl)pyrimidine + 2 H(+) = thiamine phosphate + CO2 + diphosphate</text>
        <dbReference type="Rhea" id="RHEA:47844"/>
        <dbReference type="ChEBI" id="CHEBI:15378"/>
        <dbReference type="ChEBI" id="CHEBI:16526"/>
        <dbReference type="ChEBI" id="CHEBI:33019"/>
        <dbReference type="ChEBI" id="CHEBI:37575"/>
        <dbReference type="ChEBI" id="CHEBI:57841"/>
        <dbReference type="ChEBI" id="CHEBI:62899"/>
        <dbReference type="EC" id="2.5.1.3"/>
    </reaction>
</comment>
<organism evidence="13 14">
    <name type="scientific">Dyadobacter endophyticus</name>
    <dbReference type="NCBI Taxonomy" id="1749036"/>
    <lineage>
        <taxon>Bacteria</taxon>
        <taxon>Pseudomonadati</taxon>
        <taxon>Bacteroidota</taxon>
        <taxon>Cytophagia</taxon>
        <taxon>Cytophagales</taxon>
        <taxon>Spirosomataceae</taxon>
        <taxon>Dyadobacter</taxon>
    </lineage>
</organism>
<dbReference type="CDD" id="cd00564">
    <property type="entry name" value="TMP_TenI"/>
    <property type="match status" value="2"/>
</dbReference>
<dbReference type="InterPro" id="IPR022998">
    <property type="entry name" value="ThiamineP_synth_TenI"/>
</dbReference>
<feature type="binding site" evidence="9">
    <location>
        <position position="326"/>
    </location>
    <ligand>
        <name>4-amino-2-methyl-5-(diphosphooxymethyl)pyrimidine</name>
        <dbReference type="ChEBI" id="CHEBI:57841"/>
    </ligand>
</feature>
<accession>A0ABQ1Z0J2</accession>
<name>A0ABQ1Z0J2_9BACT</name>
<dbReference type="HAMAP" id="MF_00097">
    <property type="entry name" value="TMP_synthase"/>
    <property type="match status" value="1"/>
</dbReference>
<comment type="caution">
    <text evidence="13">The sequence shown here is derived from an EMBL/GenBank/DDBJ whole genome shotgun (WGS) entry which is preliminary data.</text>
</comment>
<dbReference type="EMBL" id="BMIA01000003">
    <property type="protein sequence ID" value="GGH43519.1"/>
    <property type="molecule type" value="Genomic_DNA"/>
</dbReference>
<evidence type="ECO:0000256" key="7">
    <source>
        <dbReference type="ARBA" id="ARBA00047851"/>
    </source>
</evidence>
<keyword evidence="2 9" id="KW-0808">Transferase</keyword>
<dbReference type="InterPro" id="IPR013785">
    <property type="entry name" value="Aldolase_TIM"/>
</dbReference>
<feature type="binding site" evidence="9">
    <location>
        <position position="327"/>
    </location>
    <ligand>
        <name>Mg(2+)</name>
        <dbReference type="ChEBI" id="CHEBI:18420"/>
    </ligand>
</feature>
<feature type="binding site" evidence="9">
    <location>
        <position position="394"/>
    </location>
    <ligand>
        <name>4-amino-2-methyl-5-(diphosphooxymethyl)pyrimidine</name>
        <dbReference type="ChEBI" id="CHEBI:57841"/>
    </ligand>
</feature>
<evidence type="ECO:0000256" key="4">
    <source>
        <dbReference type="ARBA" id="ARBA00022842"/>
    </source>
</evidence>
<feature type="binding site" evidence="9">
    <location>
        <begin position="391"/>
        <end position="393"/>
    </location>
    <ligand>
        <name>2-[(2R,5Z)-2-carboxy-4-methylthiazol-5(2H)-ylidene]ethyl phosphate</name>
        <dbReference type="ChEBI" id="CHEBI:62899"/>
    </ligand>
</feature>
<feature type="domain" description="Thiamine phosphate synthase/TenI" evidence="12">
    <location>
        <begin position="267"/>
        <end position="449"/>
    </location>
</feature>
<feature type="binding site" evidence="9">
    <location>
        <position position="427"/>
    </location>
    <ligand>
        <name>2-[(2R,5Z)-2-carboxy-4-methylthiazol-5(2H)-ylidene]ethyl phosphate</name>
        <dbReference type="ChEBI" id="CHEBI:62899"/>
    </ligand>
</feature>
<dbReference type="SUPFAM" id="SSF51391">
    <property type="entry name" value="Thiamin phosphate synthase"/>
    <property type="match status" value="2"/>
</dbReference>
<gene>
    <name evidence="9" type="primary">thiE</name>
    <name evidence="13" type="ORF">GCM10007423_40980</name>
</gene>
<dbReference type="Proteomes" id="UP000600214">
    <property type="component" value="Unassembled WGS sequence"/>
</dbReference>
<proteinExistence type="inferred from homology"/>
<dbReference type="Gene3D" id="3.20.20.70">
    <property type="entry name" value="Aldolase class I"/>
    <property type="match status" value="2"/>
</dbReference>
<dbReference type="Pfam" id="PF02581">
    <property type="entry name" value="TMP-TENI"/>
    <property type="match status" value="2"/>
</dbReference>
<feature type="domain" description="Thiamine phosphate synthase/TenI" evidence="12">
    <location>
        <begin position="7"/>
        <end position="181"/>
    </location>
</feature>
<evidence type="ECO:0000256" key="6">
    <source>
        <dbReference type="ARBA" id="ARBA00047334"/>
    </source>
</evidence>
<dbReference type="NCBIfam" id="NF000736">
    <property type="entry name" value="PRK00043.2-3"/>
    <property type="match status" value="1"/>
</dbReference>
<dbReference type="PANTHER" id="PTHR20857:SF15">
    <property type="entry name" value="THIAMINE-PHOSPHATE SYNTHASE"/>
    <property type="match status" value="1"/>
</dbReference>
<comment type="pathway">
    <text evidence="1 9 11">Cofactor biosynthesis; thiamine diphosphate biosynthesis; thiamine phosphate from 4-amino-2-methyl-5-diphosphomethylpyrimidine and 4-methyl-5-(2-phosphoethyl)-thiazole: step 1/1.</text>
</comment>
<dbReference type="RefSeq" id="WP_188935576.1">
    <property type="nucleotide sequence ID" value="NZ_BMIA01000003.1"/>
</dbReference>
<protein>
    <recommendedName>
        <fullName evidence="9">Thiamine-phosphate synthase</fullName>
        <shortName evidence="9">TP synthase</shortName>
        <shortName evidence="9">TPS</shortName>
        <ecNumber evidence="9">2.5.1.3</ecNumber>
    </recommendedName>
    <alternativeName>
        <fullName evidence="9">Thiamine-phosphate pyrophosphorylase</fullName>
        <shortName evidence="9">TMP pyrophosphorylase</shortName>
        <shortName evidence="9">TMP-PPase</shortName>
    </alternativeName>
</protein>
<comment type="function">
    <text evidence="9">Condenses 4-methyl-5-(beta-hydroxyethyl)thiazole monophosphate (THZ-P) and 2-methyl-4-amino-5-hydroxymethyl pyrimidine pyrophosphate (HMP-PP) to form thiamine monophosphate (TMP).</text>
</comment>
<dbReference type="EC" id="2.5.1.3" evidence="9"/>
<evidence type="ECO:0000256" key="3">
    <source>
        <dbReference type="ARBA" id="ARBA00022723"/>
    </source>
</evidence>
<evidence type="ECO:0000256" key="5">
    <source>
        <dbReference type="ARBA" id="ARBA00022977"/>
    </source>
</evidence>
<comment type="catalytic activity">
    <reaction evidence="6 9 10">
        <text>4-methyl-5-(2-phosphooxyethyl)-thiazole + 4-amino-2-methyl-5-(diphosphooxymethyl)pyrimidine + H(+) = thiamine phosphate + diphosphate</text>
        <dbReference type="Rhea" id="RHEA:22328"/>
        <dbReference type="ChEBI" id="CHEBI:15378"/>
        <dbReference type="ChEBI" id="CHEBI:33019"/>
        <dbReference type="ChEBI" id="CHEBI:37575"/>
        <dbReference type="ChEBI" id="CHEBI:57841"/>
        <dbReference type="ChEBI" id="CHEBI:58296"/>
        <dbReference type="EC" id="2.5.1.3"/>
    </reaction>
</comment>
<dbReference type="NCBIfam" id="TIGR00693">
    <property type="entry name" value="thiE"/>
    <property type="match status" value="1"/>
</dbReference>
<reference evidence="14" key="1">
    <citation type="journal article" date="2019" name="Int. J. Syst. Evol. Microbiol.">
        <title>The Global Catalogue of Microorganisms (GCM) 10K type strain sequencing project: providing services to taxonomists for standard genome sequencing and annotation.</title>
        <authorList>
            <consortium name="The Broad Institute Genomics Platform"/>
            <consortium name="The Broad Institute Genome Sequencing Center for Infectious Disease"/>
            <person name="Wu L."/>
            <person name="Ma J."/>
        </authorList>
    </citation>
    <scope>NUCLEOTIDE SEQUENCE [LARGE SCALE GENOMIC DNA]</scope>
    <source>
        <strain evidence="14">CGMCC 1.15288</strain>
    </source>
</reference>
<sequence length="468" mass="50802">MEELIVITHPEMLPGEAGMINQLLAHGLTRLHVRKPESTAPELRALLKQIDPQFCERIALHQHHALAGEFGITGLHFTETNRLSQSLETLEALKSSGNMLSTSLHDPADLEQLSHCFDYAFLGPVFDSISKKNYKAVLANGFRLERFNFPGKLIALGGIDGTKLDLVASLGFDGVAVLGAIWMNTANTLAEFRVLASALAARPGLKPGGRGIGTGPRLKPGVGGEDSLLRYAAAEAEYPQAKVLDCPQFQPADQEQKYKSGLVDKLHFISNETSNMSHIDSIRLALEAGCQWIQLRVKNRPEDEVLPIAREAKQLCDSYGARLIINDFPRVALAVEAHGLHLGLTDMPVPEARALAGEKIVIGGTANTWEDIVRRVHEGADYIGLGPFRFTNTKQNLSPILGIGGYQTFIHRMRQAGHSTPIIAIGGITLHDIGNLREAGIHGVAMSAALIGATDPQNTYHQIQQALC</sequence>
<evidence type="ECO:0000259" key="12">
    <source>
        <dbReference type="Pfam" id="PF02581"/>
    </source>
</evidence>
<comment type="catalytic activity">
    <reaction evidence="7 9 10">
        <text>2-(2-carboxy-4-methylthiazol-5-yl)ethyl phosphate + 4-amino-2-methyl-5-(diphosphooxymethyl)pyrimidine + 2 H(+) = thiamine phosphate + CO2 + diphosphate</text>
        <dbReference type="Rhea" id="RHEA:47848"/>
        <dbReference type="ChEBI" id="CHEBI:15378"/>
        <dbReference type="ChEBI" id="CHEBI:16526"/>
        <dbReference type="ChEBI" id="CHEBI:33019"/>
        <dbReference type="ChEBI" id="CHEBI:37575"/>
        <dbReference type="ChEBI" id="CHEBI:57841"/>
        <dbReference type="ChEBI" id="CHEBI:62890"/>
        <dbReference type="EC" id="2.5.1.3"/>
    </reaction>
</comment>
<dbReference type="InterPro" id="IPR034291">
    <property type="entry name" value="TMP_synthase"/>
</dbReference>
<keyword evidence="3 9" id="KW-0479">Metal-binding</keyword>
<keyword evidence="4 9" id="KW-0460">Magnesium</keyword>
<feature type="binding site" evidence="9">
    <location>
        <position position="346"/>
    </location>
    <ligand>
        <name>Mg(2+)</name>
        <dbReference type="ChEBI" id="CHEBI:18420"/>
    </ligand>
</feature>
<dbReference type="InterPro" id="IPR036206">
    <property type="entry name" value="ThiamineP_synth_sf"/>
</dbReference>
<evidence type="ECO:0000256" key="9">
    <source>
        <dbReference type="HAMAP-Rule" id="MF_00097"/>
    </source>
</evidence>
<comment type="cofactor">
    <cofactor evidence="9">
        <name>Mg(2+)</name>
        <dbReference type="ChEBI" id="CHEBI:18420"/>
    </cofactor>
    <text evidence="9">Binds 1 Mg(2+) ion per subunit.</text>
</comment>
<evidence type="ECO:0000256" key="1">
    <source>
        <dbReference type="ARBA" id="ARBA00005165"/>
    </source>
</evidence>